<feature type="compositionally biased region" description="Low complexity" evidence="1">
    <location>
        <begin position="68"/>
        <end position="86"/>
    </location>
</feature>
<feature type="domain" description="NodB homology" evidence="3">
    <location>
        <begin position="93"/>
        <end position="283"/>
    </location>
</feature>
<dbReference type="Gene3D" id="3.20.20.370">
    <property type="entry name" value="Glycoside hydrolase/deacetylase"/>
    <property type="match status" value="1"/>
</dbReference>
<evidence type="ECO:0000256" key="1">
    <source>
        <dbReference type="SAM" id="MobiDB-lite"/>
    </source>
</evidence>
<accession>A0A3P3R3J0</accession>
<dbReference type="CDD" id="cd10944">
    <property type="entry name" value="CE4_SmPgdA_like"/>
    <property type="match status" value="1"/>
</dbReference>
<evidence type="ECO:0000313" key="4">
    <source>
        <dbReference type="EMBL" id="RRJ27163.1"/>
    </source>
</evidence>
<name>A0A3P3R3J0_9FIRM</name>
<dbReference type="EMBL" id="RRCO01000001">
    <property type="protein sequence ID" value="RRJ27163.1"/>
    <property type="molecule type" value="Genomic_DNA"/>
</dbReference>
<feature type="compositionally biased region" description="Polar residues" evidence="1">
    <location>
        <begin position="45"/>
        <end position="64"/>
    </location>
</feature>
<dbReference type="Pfam" id="PF01522">
    <property type="entry name" value="Polysacc_deac_1"/>
    <property type="match status" value="1"/>
</dbReference>
<evidence type="ECO:0000259" key="3">
    <source>
        <dbReference type="PROSITE" id="PS51677"/>
    </source>
</evidence>
<dbReference type="AlphaFoldDB" id="A0A3P3R3J0"/>
<gene>
    <name evidence="4" type="ORF">EHV10_03975</name>
</gene>
<keyword evidence="2" id="KW-0472">Membrane</keyword>
<dbReference type="Proteomes" id="UP000272490">
    <property type="component" value="Unassembled WGS sequence"/>
</dbReference>
<keyword evidence="2" id="KW-0812">Transmembrane</keyword>
<dbReference type="GO" id="GO:0005975">
    <property type="term" value="P:carbohydrate metabolic process"/>
    <property type="evidence" value="ECO:0007669"/>
    <property type="project" value="InterPro"/>
</dbReference>
<dbReference type="InterPro" id="IPR002509">
    <property type="entry name" value="NODB_dom"/>
</dbReference>
<evidence type="ECO:0000256" key="2">
    <source>
        <dbReference type="SAM" id="Phobius"/>
    </source>
</evidence>
<reference evidence="4 5" key="1">
    <citation type="submission" date="2018-11" db="EMBL/GenBank/DDBJ databases">
        <title>Genome sequencing of Lachnoanaerobaculum sp. KCOM 2030 (= ChDC B114).</title>
        <authorList>
            <person name="Kook J.-K."/>
            <person name="Park S.-N."/>
            <person name="Lim Y.K."/>
        </authorList>
    </citation>
    <scope>NUCLEOTIDE SEQUENCE [LARGE SCALE GENOMIC DNA]</scope>
    <source>
        <strain evidence="4 5">KCOM 2030</strain>
    </source>
</reference>
<dbReference type="PROSITE" id="PS51677">
    <property type="entry name" value="NODB"/>
    <property type="match status" value="1"/>
</dbReference>
<dbReference type="PANTHER" id="PTHR10587">
    <property type="entry name" value="GLYCOSYL TRANSFERASE-RELATED"/>
    <property type="match status" value="1"/>
</dbReference>
<dbReference type="SUPFAM" id="SSF88713">
    <property type="entry name" value="Glycoside hydrolase/deacetylase"/>
    <property type="match status" value="1"/>
</dbReference>
<keyword evidence="5" id="KW-1185">Reference proteome</keyword>
<evidence type="ECO:0000313" key="5">
    <source>
        <dbReference type="Proteomes" id="UP000272490"/>
    </source>
</evidence>
<organism evidence="4 5">
    <name type="scientific">Lachnoanaerobaculum gingivalis</name>
    <dbReference type="NCBI Taxonomy" id="2490855"/>
    <lineage>
        <taxon>Bacteria</taxon>
        <taxon>Bacillati</taxon>
        <taxon>Bacillota</taxon>
        <taxon>Clostridia</taxon>
        <taxon>Lachnospirales</taxon>
        <taxon>Lachnospiraceae</taxon>
        <taxon>Lachnoanaerobaculum</taxon>
    </lineage>
</organism>
<sequence>MKKRSRRRRKNIFVPIVVLIFCCIFTAMVAYGWQSRKKNVKVADSSKNANETVEVNQSETSSDGEINAISESETDTTAETTTVPASNPGPDEKVVYFTFDDGPWTGTPRLLDILDQYNIKACFFVTAQYMDTEPLINMLKQIKDRGHNVAVHSLTHNYKQIYASVDAFMADYDAMDDLIFKATGQHSTMLRFPGGSNAGYNKAIRPQLLQAVRDRGIVYFDWNSFDGDVEGKRGQELIDQTIKQVNENTHSILLMHDMPNTAFVHDALPTIIERLQADGYKFELLNENTPPKQFAK</sequence>
<proteinExistence type="predicted"/>
<comment type="caution">
    <text evidence="4">The sequence shown here is derived from an EMBL/GenBank/DDBJ whole genome shotgun (WGS) entry which is preliminary data.</text>
</comment>
<keyword evidence="2" id="KW-1133">Transmembrane helix</keyword>
<feature type="transmembrane region" description="Helical" evidence="2">
    <location>
        <begin position="12"/>
        <end position="33"/>
    </location>
</feature>
<dbReference type="GO" id="GO:0016810">
    <property type="term" value="F:hydrolase activity, acting on carbon-nitrogen (but not peptide) bonds"/>
    <property type="evidence" value="ECO:0007669"/>
    <property type="project" value="InterPro"/>
</dbReference>
<dbReference type="InterPro" id="IPR011330">
    <property type="entry name" value="Glyco_hydro/deAcase_b/a-brl"/>
</dbReference>
<dbReference type="RefSeq" id="WP_128673505.1">
    <property type="nucleotide sequence ID" value="NZ_CP124777.1"/>
</dbReference>
<dbReference type="InterPro" id="IPR050248">
    <property type="entry name" value="Polysacc_deacetylase_ArnD"/>
</dbReference>
<feature type="region of interest" description="Disordered" evidence="1">
    <location>
        <begin position="45"/>
        <end position="89"/>
    </location>
</feature>
<dbReference type="OrthoDB" id="9806342at2"/>
<protein>
    <submittedName>
        <fullName evidence="4">Polysaccharide deacetylase</fullName>
    </submittedName>
</protein>